<reference evidence="2 3" key="1">
    <citation type="submission" date="2018-05" db="EMBL/GenBank/DDBJ databases">
        <title>Evolution of small genomes with special reference to Mycobacterium leprae.</title>
        <authorList>
            <person name="Mohanty P.S."/>
            <person name="Bansal A.K."/>
            <person name="Gupta U.D."/>
            <person name="Naaz F."/>
            <person name="Dwivedi V.D."/>
            <person name="Singh H."/>
            <person name="Gupta G."/>
            <person name="Sharma S."/>
            <person name="Arora M."/>
        </authorList>
    </citation>
    <scope>NUCLEOTIDE SEQUENCE [LARGE SCALE GENOMIC DNA]</scope>
    <source>
        <strain evidence="2 3">MRHRU-235-G</strain>
    </source>
</reference>
<sequence length="141" mass="15866">MALLIALPAITNGVLAPVAGIIVDRYQPRSVFGFGFSMLAIALTWLSFEMDPGTLICRLMLPPSAIDPGRRERVRLLQRFNVARVAALLVLGCNVGVYVAARVHRFVRNYCRTIHGRRHGFGDEPCSRRGTRPLPQRRRWL</sequence>
<accession>A0AAD0P7P2</accession>
<feature type="transmembrane region" description="Helical" evidence="1">
    <location>
        <begin position="30"/>
        <end position="48"/>
    </location>
</feature>
<dbReference type="SUPFAM" id="SSF103473">
    <property type="entry name" value="MFS general substrate transporter"/>
    <property type="match status" value="1"/>
</dbReference>
<gene>
    <name evidence="2" type="ORF">DIJ64_05850</name>
</gene>
<evidence type="ECO:0000313" key="2">
    <source>
        <dbReference type="EMBL" id="AWV47769.1"/>
    </source>
</evidence>
<name>A0AAD0P7P2_MYCLR</name>
<protein>
    <submittedName>
        <fullName evidence="2">Uncharacterized protein</fullName>
    </submittedName>
</protein>
<dbReference type="Gene3D" id="1.20.1250.20">
    <property type="entry name" value="MFS general substrate transporter like domains"/>
    <property type="match status" value="1"/>
</dbReference>
<dbReference type="AlphaFoldDB" id="A0AAD0P7P2"/>
<keyword evidence="1" id="KW-0812">Transmembrane</keyword>
<dbReference type="EMBL" id="CP029543">
    <property type="protein sequence ID" value="AWV47769.1"/>
    <property type="molecule type" value="Genomic_DNA"/>
</dbReference>
<proteinExistence type="predicted"/>
<evidence type="ECO:0000256" key="1">
    <source>
        <dbReference type="SAM" id="Phobius"/>
    </source>
</evidence>
<evidence type="ECO:0000313" key="3">
    <source>
        <dbReference type="Proteomes" id="UP000249682"/>
    </source>
</evidence>
<keyword evidence="1" id="KW-1133">Transmembrane helix</keyword>
<organism evidence="2 3">
    <name type="scientific">Mycobacterium leprae</name>
    <dbReference type="NCBI Taxonomy" id="1769"/>
    <lineage>
        <taxon>Bacteria</taxon>
        <taxon>Bacillati</taxon>
        <taxon>Actinomycetota</taxon>
        <taxon>Actinomycetes</taxon>
        <taxon>Mycobacteriales</taxon>
        <taxon>Mycobacteriaceae</taxon>
        <taxon>Mycobacterium</taxon>
    </lineage>
</organism>
<dbReference type="InterPro" id="IPR036259">
    <property type="entry name" value="MFS_trans_sf"/>
</dbReference>
<feature type="transmembrane region" description="Helical" evidence="1">
    <location>
        <begin position="80"/>
        <end position="101"/>
    </location>
</feature>
<dbReference type="Proteomes" id="UP000249682">
    <property type="component" value="Chromosome"/>
</dbReference>
<keyword evidence="1" id="KW-0472">Membrane</keyword>